<protein>
    <submittedName>
        <fullName evidence="2">Heterokaryon incompatibility protein 6, OR allele</fullName>
    </submittedName>
</protein>
<accession>A0A9Q8LI12</accession>
<dbReference type="Pfam" id="PF06985">
    <property type="entry name" value="HET"/>
    <property type="match status" value="1"/>
</dbReference>
<reference evidence="2" key="1">
    <citation type="submission" date="2021-12" db="EMBL/GenBank/DDBJ databases">
        <authorList>
            <person name="Zaccaron A."/>
            <person name="Stergiopoulos I."/>
        </authorList>
    </citation>
    <scope>NUCLEOTIDE SEQUENCE</scope>
    <source>
        <strain evidence="2">Race5_Kim</strain>
    </source>
</reference>
<evidence type="ECO:0000259" key="1">
    <source>
        <dbReference type="Pfam" id="PF06985"/>
    </source>
</evidence>
<dbReference type="RefSeq" id="XP_047762129.1">
    <property type="nucleotide sequence ID" value="XM_047905478.1"/>
</dbReference>
<dbReference type="GeneID" id="71986208"/>
<dbReference type="EMBL" id="CP090167">
    <property type="protein sequence ID" value="UJO17763.1"/>
    <property type="molecule type" value="Genomic_DNA"/>
</dbReference>
<dbReference type="Proteomes" id="UP000756132">
    <property type="component" value="Chromosome 5"/>
</dbReference>
<organism evidence="2 3">
    <name type="scientific">Passalora fulva</name>
    <name type="common">Tomato leaf mold</name>
    <name type="synonym">Cladosporium fulvum</name>
    <dbReference type="NCBI Taxonomy" id="5499"/>
    <lineage>
        <taxon>Eukaryota</taxon>
        <taxon>Fungi</taxon>
        <taxon>Dikarya</taxon>
        <taxon>Ascomycota</taxon>
        <taxon>Pezizomycotina</taxon>
        <taxon>Dothideomycetes</taxon>
        <taxon>Dothideomycetidae</taxon>
        <taxon>Mycosphaerellales</taxon>
        <taxon>Mycosphaerellaceae</taxon>
        <taxon>Fulvia</taxon>
    </lineage>
</organism>
<sequence>MVVVYHPQLSSISIISYIMPLFRSKKKKSAQAATLAAQVTAPATYPDNIVRPGLGKLTTGAQQPVNNSHDVAQHARTSPQPVYQTIDASRYEIRLLEVLPGAYPQPIKCVLRPVSLLAATVPQYETVSYCWGQSQRCFPINLNDRRRLIENSAGCVLHRVQLPHQSRLIWIDAVCINQDDDREKGQQVSIMGDIYRCSKQNIVYFGMVNKFARAVQATLQAVLSDMKKNIPKDTTLFELTHLSGPSEQHRMPQNGRLMDPDINLRPLEALYSDPWFGRIWVVQEVALAPTSICYYGDAEFLLADVLRVAVWLIWHQGMRWPHTTISKQGLNRAFSIWYFADHDPSLKSQYQMMTRTLTTICLALETHEATNPKDKIYALLGLHARWKPGLWQAIMPRYDKTVSVSDVYRDATRTMIQEAMSLEILQYRCPRAEHPLLPTTPSWVIDFTRLSGKGIRPRRLGLRFTADDGRGIKECTILAPQGLPVLPLVGFTLDRVKSRTRTIADTESVYVPELADILALSQSLRLPYRDLSQQLARTLVADHDSNGIAPGPRAQEAYSAFLSLCNDSMSLLIKSANSMPSRTKKEQVDLGGRYLQSFLLACVGRCFFVTNGGLMGIGPENLVEGDRVAILYGGRVPFVMSTRGSLGRGEYRLLGECYVDGVMQGQGMRKHKAAGNWDEVFHVV</sequence>
<proteinExistence type="predicted"/>
<reference evidence="2" key="2">
    <citation type="journal article" date="2022" name="Microb. Genom.">
        <title>A chromosome-scale genome assembly of the tomato pathogen Cladosporium fulvum reveals a compartmentalized genome architecture and the presence of a dispensable chromosome.</title>
        <authorList>
            <person name="Zaccaron A.Z."/>
            <person name="Chen L.H."/>
            <person name="Samaras A."/>
            <person name="Stergiopoulos I."/>
        </authorList>
    </citation>
    <scope>NUCLEOTIDE SEQUENCE</scope>
    <source>
        <strain evidence="2">Race5_Kim</strain>
    </source>
</reference>
<dbReference type="InterPro" id="IPR010730">
    <property type="entry name" value="HET"/>
</dbReference>
<dbReference type="PANTHER" id="PTHR24148:SF64">
    <property type="entry name" value="HETEROKARYON INCOMPATIBILITY DOMAIN-CONTAINING PROTEIN"/>
    <property type="match status" value="1"/>
</dbReference>
<dbReference type="PANTHER" id="PTHR24148">
    <property type="entry name" value="ANKYRIN REPEAT DOMAIN-CONTAINING PROTEIN 39 HOMOLOG-RELATED"/>
    <property type="match status" value="1"/>
</dbReference>
<dbReference type="OrthoDB" id="3553147at2759"/>
<dbReference type="InterPro" id="IPR052895">
    <property type="entry name" value="HetReg/Transcr_Mod"/>
</dbReference>
<feature type="domain" description="Heterokaryon incompatibility" evidence="1">
    <location>
        <begin position="124"/>
        <end position="284"/>
    </location>
</feature>
<dbReference type="AlphaFoldDB" id="A0A9Q8LI12"/>
<evidence type="ECO:0000313" key="2">
    <source>
        <dbReference type="EMBL" id="UJO17763.1"/>
    </source>
</evidence>
<name>A0A9Q8LI12_PASFU</name>
<gene>
    <name evidence="2" type="ORF">CLAFUR5_06330</name>
</gene>
<dbReference type="KEGG" id="ffu:CLAFUR5_06330"/>
<keyword evidence="3" id="KW-1185">Reference proteome</keyword>
<evidence type="ECO:0000313" key="3">
    <source>
        <dbReference type="Proteomes" id="UP000756132"/>
    </source>
</evidence>
<dbReference type="Pfam" id="PF26639">
    <property type="entry name" value="Het-6_barrel"/>
    <property type="match status" value="1"/>
</dbReference>